<evidence type="ECO:0000256" key="1">
    <source>
        <dbReference type="ARBA" id="ARBA00023015"/>
    </source>
</evidence>
<dbReference type="PANTHER" id="PTHR33204:SF29">
    <property type="entry name" value="TRANSCRIPTIONAL REGULATOR"/>
    <property type="match status" value="1"/>
</dbReference>
<dbReference type="InterPro" id="IPR011991">
    <property type="entry name" value="ArsR-like_HTH"/>
</dbReference>
<dbReference type="PANTHER" id="PTHR33204">
    <property type="entry name" value="TRANSCRIPTIONAL REGULATOR, MARR FAMILY"/>
    <property type="match status" value="1"/>
</dbReference>
<reference evidence="6" key="2">
    <citation type="submission" date="2023-05" db="EMBL/GenBank/DDBJ databases">
        <title>Comparative genomics of Bacillaceae isolates and their secondary metabolite potential.</title>
        <authorList>
            <person name="Song L."/>
            <person name="Nielsen L.J."/>
            <person name="Mohite O."/>
            <person name="Xu X."/>
            <person name="Weber T."/>
            <person name="Kovacs A.T."/>
        </authorList>
    </citation>
    <scope>NUCLEOTIDE SEQUENCE</scope>
    <source>
        <strain evidence="6">LY1</strain>
    </source>
</reference>
<evidence type="ECO:0000313" key="8">
    <source>
        <dbReference type="Proteomes" id="UP001178322"/>
    </source>
</evidence>
<evidence type="ECO:0000256" key="2">
    <source>
        <dbReference type="ARBA" id="ARBA00023125"/>
    </source>
</evidence>
<evidence type="ECO:0000313" key="6">
    <source>
        <dbReference type="EMBL" id="WHY49695.1"/>
    </source>
</evidence>
<gene>
    <name evidence="5" type="ORF">GDS87_14325</name>
    <name evidence="6" type="ORF">QNH24_15275</name>
</gene>
<feature type="domain" description="HTH hxlR-type" evidence="4">
    <location>
        <begin position="9"/>
        <end position="107"/>
    </location>
</feature>
<dbReference type="SUPFAM" id="SSF46785">
    <property type="entry name" value="Winged helix' DNA-binding domain"/>
    <property type="match status" value="1"/>
</dbReference>
<dbReference type="InterPro" id="IPR036388">
    <property type="entry name" value="WH-like_DNA-bd_sf"/>
</dbReference>
<organism evidence="6 8">
    <name type="scientific">Lysinibacillus pakistanensis</name>
    <dbReference type="NCBI Taxonomy" id="759811"/>
    <lineage>
        <taxon>Bacteria</taxon>
        <taxon>Bacillati</taxon>
        <taxon>Bacillota</taxon>
        <taxon>Bacilli</taxon>
        <taxon>Bacillales</taxon>
        <taxon>Bacillaceae</taxon>
        <taxon>Lysinibacillus</taxon>
    </lineage>
</organism>
<accession>A0AAX3WPQ9</accession>
<dbReference type="Pfam" id="PF01638">
    <property type="entry name" value="HxlR"/>
    <property type="match status" value="1"/>
</dbReference>
<dbReference type="EMBL" id="CP126101">
    <property type="protein sequence ID" value="WHY49695.1"/>
    <property type="molecule type" value="Genomic_DNA"/>
</dbReference>
<name>A0AAX3WPQ9_9BACI</name>
<proteinExistence type="predicted"/>
<evidence type="ECO:0000313" key="5">
    <source>
        <dbReference type="EMBL" id="QGG52045.1"/>
    </source>
</evidence>
<dbReference type="EMBL" id="CP045835">
    <property type="protein sequence ID" value="QGG52045.1"/>
    <property type="molecule type" value="Genomic_DNA"/>
</dbReference>
<dbReference type="PROSITE" id="PS51118">
    <property type="entry name" value="HTH_HXLR"/>
    <property type="match status" value="1"/>
</dbReference>
<dbReference type="InterPro" id="IPR036390">
    <property type="entry name" value="WH_DNA-bd_sf"/>
</dbReference>
<keyword evidence="1" id="KW-0805">Transcription regulation</keyword>
<dbReference type="AlphaFoldDB" id="A0AAX3WPQ9"/>
<reference evidence="5 7" key="1">
    <citation type="submission" date="2019-11" db="EMBL/GenBank/DDBJ databases">
        <title>Whole Genome Sequencing and Comparative Genomic Analyses of Lysinibacillus pakistanensis LZH-9, a Halotolerant Strain with Excellent COD Removal Capability.</title>
        <authorList>
            <person name="Zhou H."/>
        </authorList>
    </citation>
    <scope>NUCLEOTIDE SEQUENCE [LARGE SCALE GENOMIC DNA]</scope>
    <source>
        <strain evidence="5 7">LZH-9</strain>
    </source>
</reference>
<sequence length="119" mass="14048">MKMRDQYTCPLELTHDITRGKWKPMILWQLAKGPASLSQLVKDIQGITQKMLLEHLNDLMEFNIVEKTSFEGYPLKVEYRLSERGKKLYEAVEIMQNVGIQLMQEHGMEDFLRMRGFIE</sequence>
<dbReference type="RefSeq" id="WP_283868427.1">
    <property type="nucleotide sequence ID" value="NZ_CP045835.1"/>
</dbReference>
<dbReference type="Proteomes" id="UP000373269">
    <property type="component" value="Chromosome"/>
</dbReference>
<evidence type="ECO:0000259" key="4">
    <source>
        <dbReference type="PROSITE" id="PS51118"/>
    </source>
</evidence>
<protein>
    <submittedName>
        <fullName evidence="5">ArsR family transcriptional regulator</fullName>
    </submittedName>
    <submittedName>
        <fullName evidence="6">Helix-turn-helix domain-containing protein</fullName>
    </submittedName>
</protein>
<dbReference type="Gene3D" id="1.10.10.10">
    <property type="entry name" value="Winged helix-like DNA-binding domain superfamily/Winged helix DNA-binding domain"/>
    <property type="match status" value="1"/>
</dbReference>
<keyword evidence="7" id="KW-1185">Reference proteome</keyword>
<evidence type="ECO:0000313" key="7">
    <source>
        <dbReference type="Proteomes" id="UP000373269"/>
    </source>
</evidence>
<dbReference type="Proteomes" id="UP001178322">
    <property type="component" value="Chromosome"/>
</dbReference>
<dbReference type="GO" id="GO:0003677">
    <property type="term" value="F:DNA binding"/>
    <property type="evidence" value="ECO:0007669"/>
    <property type="project" value="UniProtKB-KW"/>
</dbReference>
<keyword evidence="3" id="KW-0804">Transcription</keyword>
<dbReference type="CDD" id="cd00090">
    <property type="entry name" value="HTH_ARSR"/>
    <property type="match status" value="1"/>
</dbReference>
<evidence type="ECO:0000256" key="3">
    <source>
        <dbReference type="ARBA" id="ARBA00023163"/>
    </source>
</evidence>
<dbReference type="InterPro" id="IPR002577">
    <property type="entry name" value="HTH_HxlR"/>
</dbReference>
<keyword evidence="2" id="KW-0238">DNA-binding</keyword>